<evidence type="ECO:0000313" key="2">
    <source>
        <dbReference type="Proteomes" id="UP001497535"/>
    </source>
</evidence>
<reference evidence="1" key="1">
    <citation type="submission" date="2023-11" db="EMBL/GenBank/DDBJ databases">
        <authorList>
            <person name="Poullet M."/>
        </authorList>
    </citation>
    <scope>NUCLEOTIDE SEQUENCE</scope>
    <source>
        <strain evidence="1">E1834</strain>
    </source>
</reference>
<dbReference type="EMBL" id="CAVMJV010000074">
    <property type="protein sequence ID" value="CAK5088741.1"/>
    <property type="molecule type" value="Genomic_DNA"/>
</dbReference>
<sequence>MGYIGNLFYGHPETEFVAAINPLFIDGSYEFYLDEDGITKERMKVVEPNFKN</sequence>
<organism evidence="1 2">
    <name type="scientific">Meloidogyne enterolobii</name>
    <name type="common">Root-knot nematode worm</name>
    <name type="synonym">Meloidogyne mayaguensis</name>
    <dbReference type="NCBI Taxonomy" id="390850"/>
    <lineage>
        <taxon>Eukaryota</taxon>
        <taxon>Metazoa</taxon>
        <taxon>Ecdysozoa</taxon>
        <taxon>Nematoda</taxon>
        <taxon>Chromadorea</taxon>
        <taxon>Rhabditida</taxon>
        <taxon>Tylenchina</taxon>
        <taxon>Tylenchomorpha</taxon>
        <taxon>Tylenchoidea</taxon>
        <taxon>Meloidogynidae</taxon>
        <taxon>Meloidogyninae</taxon>
        <taxon>Meloidogyne</taxon>
    </lineage>
</organism>
<comment type="caution">
    <text evidence="1">The sequence shown here is derived from an EMBL/GenBank/DDBJ whole genome shotgun (WGS) entry which is preliminary data.</text>
</comment>
<dbReference type="Proteomes" id="UP001497535">
    <property type="component" value="Unassembled WGS sequence"/>
</dbReference>
<gene>
    <name evidence="1" type="ORF">MENTE1834_LOCUS36415</name>
</gene>
<name>A0ACB1AEG3_MELEN</name>
<evidence type="ECO:0000313" key="1">
    <source>
        <dbReference type="EMBL" id="CAK5088741.1"/>
    </source>
</evidence>
<keyword evidence="2" id="KW-1185">Reference proteome</keyword>
<accession>A0ACB1AEG3</accession>
<protein>
    <submittedName>
        <fullName evidence="1">Uncharacterized protein</fullName>
    </submittedName>
</protein>
<proteinExistence type="predicted"/>